<keyword evidence="3" id="KW-1185">Reference proteome</keyword>
<evidence type="ECO:0000313" key="2">
    <source>
        <dbReference type="EMBL" id="QQM38506.1"/>
    </source>
</evidence>
<dbReference type="Gene3D" id="1.10.10.10">
    <property type="entry name" value="Winged helix-like DNA-binding domain superfamily/Winged helix DNA-binding domain"/>
    <property type="match status" value="1"/>
</dbReference>
<feature type="domain" description="Nudix hydrolase" evidence="1">
    <location>
        <begin position="128"/>
        <end position="278"/>
    </location>
</feature>
<dbReference type="GO" id="GO:0006355">
    <property type="term" value="P:regulation of DNA-templated transcription"/>
    <property type="evidence" value="ECO:0007669"/>
    <property type="project" value="InterPro"/>
</dbReference>
<sequence length="331" mass="36052">MADDEAAAVAALLEALAEHTGPPVSVSELCRRTGLSRPTVETAAPMVLVLLSAFGVLRSEHEPTNGQAGVVPVSPQARYFLHSLASYVRTGRSILANWERPGTAEPPYTSRQALSGPQFLYLMEERRLALDSDAAPLRRTDVVQVVVKCRLRGRGGRAQYLLVYDDRARQYQLPGGHIRASDADVRAAAARELEEELPGYDHTPGRDELKELGTVSAVQLSRTFGAVTEYRVVFFQLESKARSIPVGPGGRWVPEDALLDQVTLLDGTTLNVTALNRLDQSLPGGLRSLPWSLPDAQRRSLRAVVRDRPWETVGLVIGILGLLLSVIPLLG</sequence>
<dbReference type="GO" id="GO:0003677">
    <property type="term" value="F:DNA binding"/>
    <property type="evidence" value="ECO:0007669"/>
    <property type="project" value="InterPro"/>
</dbReference>
<dbReference type="Proteomes" id="UP000595636">
    <property type="component" value="Chromosome"/>
</dbReference>
<organism evidence="2 3">
    <name type="scientific">Streptomyces liliifuscus</name>
    <dbReference type="NCBI Taxonomy" id="2797636"/>
    <lineage>
        <taxon>Bacteria</taxon>
        <taxon>Bacillati</taxon>
        <taxon>Actinomycetota</taxon>
        <taxon>Actinomycetes</taxon>
        <taxon>Kitasatosporales</taxon>
        <taxon>Streptomycetaceae</taxon>
        <taxon>Streptomyces</taxon>
    </lineage>
</organism>
<dbReference type="Gene3D" id="3.90.79.10">
    <property type="entry name" value="Nucleoside Triphosphate Pyrophosphohydrolase"/>
    <property type="match status" value="1"/>
</dbReference>
<dbReference type="RefSeq" id="WP_200393673.1">
    <property type="nucleotide sequence ID" value="NZ_CP066831.1"/>
</dbReference>
<dbReference type="EMBL" id="CP066831">
    <property type="protein sequence ID" value="QQM38506.1"/>
    <property type="molecule type" value="Genomic_DNA"/>
</dbReference>
<dbReference type="InterPro" id="IPR015797">
    <property type="entry name" value="NUDIX_hydrolase-like_dom_sf"/>
</dbReference>
<evidence type="ECO:0000313" key="3">
    <source>
        <dbReference type="Proteomes" id="UP000595636"/>
    </source>
</evidence>
<evidence type="ECO:0000259" key="1">
    <source>
        <dbReference type="PROSITE" id="PS51462"/>
    </source>
</evidence>
<accession>A0A7T7HZZ6</accession>
<dbReference type="InterPro" id="IPR000086">
    <property type="entry name" value="NUDIX_hydrolase_dom"/>
</dbReference>
<dbReference type="SUPFAM" id="SSF55811">
    <property type="entry name" value="Nudix"/>
    <property type="match status" value="1"/>
</dbReference>
<dbReference type="InterPro" id="IPR036388">
    <property type="entry name" value="WH-like_DNA-bd_sf"/>
</dbReference>
<proteinExistence type="predicted"/>
<dbReference type="KEGG" id="slf:JEQ17_02815"/>
<dbReference type="Pfam" id="PF09339">
    <property type="entry name" value="HTH_IclR"/>
    <property type="match status" value="1"/>
</dbReference>
<gene>
    <name evidence="2" type="ORF">JEQ17_02815</name>
</gene>
<dbReference type="InterPro" id="IPR005471">
    <property type="entry name" value="Tscrpt_reg_IclR_N"/>
</dbReference>
<name>A0A7T7HZZ6_9ACTN</name>
<dbReference type="PROSITE" id="PS51462">
    <property type="entry name" value="NUDIX"/>
    <property type="match status" value="1"/>
</dbReference>
<dbReference type="AlphaFoldDB" id="A0A7T7HZZ6"/>
<dbReference type="Pfam" id="PF00293">
    <property type="entry name" value="NUDIX"/>
    <property type="match status" value="1"/>
</dbReference>
<reference evidence="2 3" key="1">
    <citation type="submission" date="2020-12" db="EMBL/GenBank/DDBJ databases">
        <title>A novel species.</title>
        <authorList>
            <person name="Li K."/>
        </authorList>
    </citation>
    <scope>NUCLEOTIDE SEQUENCE [LARGE SCALE GENOMIC DNA]</scope>
    <source>
        <strain evidence="2 3">ZYC-3</strain>
    </source>
</reference>
<protein>
    <submittedName>
        <fullName evidence="2">NUDIX domain-containing protein</fullName>
    </submittedName>
</protein>